<keyword evidence="6 8" id="KW-0472">Membrane</keyword>
<dbReference type="PANTHER" id="PTHR43829:SF9">
    <property type="entry name" value="AQUAPORIN-9"/>
    <property type="match status" value="1"/>
</dbReference>
<evidence type="ECO:0000256" key="8">
    <source>
        <dbReference type="SAM" id="Phobius"/>
    </source>
</evidence>
<gene>
    <name evidence="9" type="ORF">GTK07_00090</name>
</gene>
<name>A0A6I5KPE0_9FLAO</name>
<accession>A0A6I5KPE0</accession>
<feature type="transmembrane region" description="Helical" evidence="8">
    <location>
        <begin position="37"/>
        <end position="55"/>
    </location>
</feature>
<reference evidence="9 10" key="1">
    <citation type="submission" date="2020-01" db="EMBL/GenBank/DDBJ databases">
        <title>Muricauda sediminis sp.nov. 40Bstr401.</title>
        <authorList>
            <person name="Xue Z."/>
            <person name="Zhu S."/>
            <person name="Ren N."/>
            <person name="Chen T."/>
            <person name="Chen X."/>
            <person name="Chen J."/>
            <person name="Yang J."/>
        </authorList>
    </citation>
    <scope>NUCLEOTIDE SEQUENCE [LARGE SCALE GENOMIC DNA]</scope>
    <source>
        <strain evidence="9 10">40Bstr401</strain>
    </source>
</reference>
<evidence type="ECO:0000313" key="10">
    <source>
        <dbReference type="Proteomes" id="UP000468707"/>
    </source>
</evidence>
<dbReference type="GO" id="GO:0005886">
    <property type="term" value="C:plasma membrane"/>
    <property type="evidence" value="ECO:0007669"/>
    <property type="project" value="TreeGrafter"/>
</dbReference>
<feature type="transmembrane region" description="Helical" evidence="8">
    <location>
        <begin position="221"/>
        <end position="241"/>
    </location>
</feature>
<evidence type="ECO:0000256" key="1">
    <source>
        <dbReference type="ARBA" id="ARBA00004141"/>
    </source>
</evidence>
<dbReference type="GO" id="GO:0015254">
    <property type="term" value="F:glycerol channel activity"/>
    <property type="evidence" value="ECO:0007669"/>
    <property type="project" value="TreeGrafter"/>
</dbReference>
<dbReference type="InterPro" id="IPR000425">
    <property type="entry name" value="MIP"/>
</dbReference>
<comment type="caution">
    <text evidence="9">The sequence shown here is derived from an EMBL/GenBank/DDBJ whole genome shotgun (WGS) entry which is preliminary data.</text>
</comment>
<evidence type="ECO:0000256" key="4">
    <source>
        <dbReference type="ARBA" id="ARBA00022692"/>
    </source>
</evidence>
<evidence type="ECO:0000256" key="7">
    <source>
        <dbReference type="RuleBase" id="RU000477"/>
    </source>
</evidence>
<comment type="similarity">
    <text evidence="2 7">Belongs to the MIP/aquaporin (TC 1.A.8) family.</text>
</comment>
<dbReference type="InterPro" id="IPR050363">
    <property type="entry name" value="MIP/Aquaporin"/>
</dbReference>
<keyword evidence="5 8" id="KW-1133">Transmembrane helix</keyword>
<feature type="transmembrane region" description="Helical" evidence="8">
    <location>
        <begin position="168"/>
        <end position="192"/>
    </location>
</feature>
<keyword evidence="10" id="KW-1185">Reference proteome</keyword>
<dbReference type="Proteomes" id="UP000468707">
    <property type="component" value="Unassembled WGS sequence"/>
</dbReference>
<sequence length="242" mass="25191">MTPFVSEIVGTFLLILLGCGVNANVSLQKTYGNGSGWIVITTGWAFAVYTGVVVAGPHSGAHLNPAVTVGLAVAGEFPWNTVPSYILAQFAGAMLGAFSVWLMNKDHFDATEDGNAKRGVFCNAPAIPNTFLNLLTEILGTFVLVFAVLYFTDAVISTDNTIIGLGSLGALPVALIVWGIGLSLGGTTGYAINPARDMGPRIIHALVPIKNKGSNGWGYSWIPVVGPILGATLAAVMAMVLQ</sequence>
<dbReference type="InterPro" id="IPR022357">
    <property type="entry name" value="MIP_CS"/>
</dbReference>
<dbReference type="PROSITE" id="PS00221">
    <property type="entry name" value="MIP"/>
    <property type="match status" value="1"/>
</dbReference>
<protein>
    <submittedName>
        <fullName evidence="9">MIP family channel protein</fullName>
    </submittedName>
</protein>
<evidence type="ECO:0000256" key="5">
    <source>
        <dbReference type="ARBA" id="ARBA00022989"/>
    </source>
</evidence>
<dbReference type="EMBL" id="JAAAMI010000001">
    <property type="protein sequence ID" value="NDV41705.1"/>
    <property type="molecule type" value="Genomic_DNA"/>
</dbReference>
<dbReference type="RefSeq" id="WP_163631502.1">
    <property type="nucleotide sequence ID" value="NZ_JAAAMI010000001.1"/>
</dbReference>
<feature type="transmembrane region" description="Helical" evidence="8">
    <location>
        <begin position="85"/>
        <end position="103"/>
    </location>
</feature>
<dbReference type="PRINTS" id="PR00783">
    <property type="entry name" value="MINTRINSICP"/>
</dbReference>
<evidence type="ECO:0000313" key="9">
    <source>
        <dbReference type="EMBL" id="NDV41705.1"/>
    </source>
</evidence>
<comment type="subcellular location">
    <subcellularLocation>
        <location evidence="1">Membrane</location>
        <topology evidence="1">Multi-pass membrane protein</topology>
    </subcellularLocation>
</comment>
<evidence type="ECO:0000256" key="6">
    <source>
        <dbReference type="ARBA" id="ARBA00023136"/>
    </source>
</evidence>
<keyword evidence="3 7" id="KW-0813">Transport</keyword>
<dbReference type="PANTHER" id="PTHR43829">
    <property type="entry name" value="AQUAPORIN OR AQUAGLYCEROPORIN RELATED"/>
    <property type="match status" value="1"/>
</dbReference>
<evidence type="ECO:0000256" key="2">
    <source>
        <dbReference type="ARBA" id="ARBA00006175"/>
    </source>
</evidence>
<evidence type="ECO:0000256" key="3">
    <source>
        <dbReference type="ARBA" id="ARBA00022448"/>
    </source>
</evidence>
<dbReference type="NCBIfam" id="TIGR00861">
    <property type="entry name" value="MIP"/>
    <property type="match status" value="1"/>
</dbReference>
<dbReference type="Pfam" id="PF00230">
    <property type="entry name" value="MIP"/>
    <property type="match status" value="1"/>
</dbReference>
<keyword evidence="4 7" id="KW-0812">Transmembrane</keyword>
<organism evidence="9 10">
    <name type="scientific">Flagellimonas sediminis</name>
    <dbReference type="NCBI Taxonomy" id="2696468"/>
    <lineage>
        <taxon>Bacteria</taxon>
        <taxon>Pseudomonadati</taxon>
        <taxon>Bacteroidota</taxon>
        <taxon>Flavobacteriia</taxon>
        <taxon>Flavobacteriales</taxon>
        <taxon>Flavobacteriaceae</taxon>
        <taxon>Flagellimonas</taxon>
    </lineage>
</organism>
<dbReference type="Gene3D" id="1.20.1080.10">
    <property type="entry name" value="Glycerol uptake facilitator protein"/>
    <property type="match status" value="1"/>
</dbReference>
<feature type="transmembrane region" description="Helical" evidence="8">
    <location>
        <begin position="138"/>
        <end position="156"/>
    </location>
</feature>
<dbReference type="AlphaFoldDB" id="A0A6I5KPE0"/>
<dbReference type="SUPFAM" id="SSF81338">
    <property type="entry name" value="Aquaporin-like"/>
    <property type="match status" value="1"/>
</dbReference>
<dbReference type="InterPro" id="IPR023271">
    <property type="entry name" value="Aquaporin-like"/>
</dbReference>
<proteinExistence type="inferred from homology"/>